<dbReference type="KEGG" id="paqt:E8L99_03815"/>
<dbReference type="OrthoDB" id="8481041at2"/>
<proteinExistence type="predicted"/>
<gene>
    <name evidence="1" type="ORF">E8L99_03815</name>
</gene>
<reference evidence="1 2" key="1">
    <citation type="submission" date="2019-04" db="EMBL/GenBank/DDBJ databases">
        <title>Phreatobacter aquaticus sp. nov.</title>
        <authorList>
            <person name="Choi A."/>
            <person name="Baek K."/>
        </authorList>
    </citation>
    <scope>NUCLEOTIDE SEQUENCE [LARGE SCALE GENOMIC DNA]</scope>
    <source>
        <strain evidence="1 2">NMCR1094</strain>
    </source>
</reference>
<organism evidence="1 2">
    <name type="scientific">Phreatobacter aquaticus</name>
    <dbReference type="NCBI Taxonomy" id="2570229"/>
    <lineage>
        <taxon>Bacteria</taxon>
        <taxon>Pseudomonadati</taxon>
        <taxon>Pseudomonadota</taxon>
        <taxon>Alphaproteobacteria</taxon>
        <taxon>Hyphomicrobiales</taxon>
        <taxon>Phreatobacteraceae</taxon>
        <taxon>Phreatobacter</taxon>
    </lineage>
</organism>
<evidence type="ECO:0000313" key="1">
    <source>
        <dbReference type="EMBL" id="QCK84965.1"/>
    </source>
</evidence>
<protein>
    <submittedName>
        <fullName evidence="1">Uncharacterized protein</fullName>
    </submittedName>
</protein>
<evidence type="ECO:0000313" key="2">
    <source>
        <dbReference type="Proteomes" id="UP000298588"/>
    </source>
</evidence>
<dbReference type="Proteomes" id="UP000298588">
    <property type="component" value="Chromosome"/>
</dbReference>
<keyword evidence="2" id="KW-1185">Reference proteome</keyword>
<dbReference type="AlphaFoldDB" id="A0A4D7QE20"/>
<sequence>MAWYRCEAQGEPADGHFAVTRFVEAEAPEAAALTVRKSVGRELVRRGADPLSAEAYVSVKAVLRIDEEEVPGIAPDMIWSARAA</sequence>
<dbReference type="EMBL" id="CP039865">
    <property type="protein sequence ID" value="QCK84965.1"/>
    <property type="molecule type" value="Genomic_DNA"/>
</dbReference>
<accession>A0A4D7QE20</accession>
<dbReference type="RefSeq" id="WP_137098299.1">
    <property type="nucleotide sequence ID" value="NZ_CP039865.1"/>
</dbReference>
<name>A0A4D7QE20_9HYPH</name>